<dbReference type="VEuPathDB" id="FungiDB:CPSG_09298"/>
<dbReference type="EMBL" id="GL636508">
    <property type="protein sequence ID" value="EFW14224.1"/>
    <property type="molecule type" value="Genomic_DNA"/>
</dbReference>
<sequence length="106" mass="12105">MAEVRDLIVFQPHYMRVQKPIPLRSSCFIFILYSHPDEARDSSFGITTSSLFIWYNPVKGICFSSIADRVTQPLVTIDPMDASCTSKRVRSFALWQKLFSSGLARL</sequence>
<accession>E9DHJ9</accession>
<reference evidence="2" key="1">
    <citation type="journal article" date="2010" name="Genome Res.">
        <title>Population genomic sequencing of Coccidioides fungi reveals recent hybridization and transposon control.</title>
        <authorList>
            <person name="Neafsey D.E."/>
            <person name="Barker B.M."/>
            <person name="Sharpton T.J."/>
            <person name="Stajich J.E."/>
            <person name="Park D.J."/>
            <person name="Whiston E."/>
            <person name="Hung C.-Y."/>
            <person name="McMahan C."/>
            <person name="White J."/>
            <person name="Sykes S."/>
            <person name="Heiman D."/>
            <person name="Young S."/>
            <person name="Zeng Q."/>
            <person name="Abouelleil A."/>
            <person name="Aftuck L."/>
            <person name="Bessette D."/>
            <person name="Brown A."/>
            <person name="FitzGerald M."/>
            <person name="Lui A."/>
            <person name="Macdonald J.P."/>
            <person name="Priest M."/>
            <person name="Orbach M.J."/>
            <person name="Galgiani J.N."/>
            <person name="Kirkland T.N."/>
            <person name="Cole G.T."/>
            <person name="Birren B.W."/>
            <person name="Henn M.R."/>
            <person name="Taylor J.W."/>
            <person name="Rounsley S.D."/>
        </authorList>
    </citation>
    <scope>NUCLEOTIDE SEQUENCE [LARGE SCALE GENOMIC DNA]</scope>
    <source>
        <strain evidence="2">RMSCC 757 / Silveira</strain>
    </source>
</reference>
<dbReference type="AlphaFoldDB" id="E9DHJ9"/>
<evidence type="ECO:0000313" key="2">
    <source>
        <dbReference type="Proteomes" id="UP000002497"/>
    </source>
</evidence>
<name>E9DHJ9_COCPS</name>
<reference evidence="2" key="2">
    <citation type="submission" date="2010-03" db="EMBL/GenBank/DDBJ databases">
        <title>The genome sequence of Coccidioides posadasii strain Silveira.</title>
        <authorList>
            <consortium name="The Broad Institute Genome Sequencing Center for Infectious Disease"/>
            <person name="Neafsey D."/>
            <person name="Orbach M."/>
            <person name="Henn M.R."/>
            <person name="Cole G.T."/>
            <person name="Galgiani J."/>
            <person name="Gardner M.J."/>
            <person name="Kirkland T.N."/>
            <person name="Taylor J.W."/>
            <person name="Young S.K."/>
            <person name="Zeng Q."/>
            <person name="Koehrsen M."/>
            <person name="Alvarado L."/>
            <person name="Berlin A."/>
            <person name="Borenstein D."/>
            <person name="Chapman S.B."/>
            <person name="Chen Z."/>
            <person name="Engels R."/>
            <person name="Freedman E."/>
            <person name="Gellesch M."/>
            <person name="Goldberg J."/>
            <person name="Griggs A."/>
            <person name="Gujja S."/>
            <person name="Heilman E."/>
            <person name="Heiman D."/>
            <person name="Howarth C."/>
            <person name="Jen D."/>
            <person name="Larson L."/>
            <person name="Mehta T."/>
            <person name="Neiman D."/>
            <person name="Park D."/>
            <person name="Pearson M."/>
            <person name="Richards J."/>
            <person name="Roberts A."/>
            <person name="Saif S."/>
            <person name="Shea T."/>
            <person name="Shenoy N."/>
            <person name="Sisk P."/>
            <person name="Stolte C."/>
            <person name="Sykes S."/>
            <person name="Walk T."/>
            <person name="White J."/>
            <person name="Yandava C."/>
            <person name="Haas B."/>
            <person name="Nusbaum C."/>
            <person name="Birren B."/>
        </authorList>
    </citation>
    <scope>NUCLEOTIDE SEQUENCE [LARGE SCALE GENOMIC DNA]</scope>
    <source>
        <strain evidence="2">RMSCC 757 / Silveira</strain>
    </source>
</reference>
<proteinExistence type="predicted"/>
<organism evidence="2">
    <name type="scientific">Coccidioides posadasii (strain RMSCC 757 / Silveira)</name>
    <name type="common">Valley fever fungus</name>
    <dbReference type="NCBI Taxonomy" id="443226"/>
    <lineage>
        <taxon>Eukaryota</taxon>
        <taxon>Fungi</taxon>
        <taxon>Dikarya</taxon>
        <taxon>Ascomycota</taxon>
        <taxon>Pezizomycotina</taxon>
        <taxon>Eurotiomycetes</taxon>
        <taxon>Eurotiomycetidae</taxon>
        <taxon>Onygenales</taxon>
        <taxon>Onygenaceae</taxon>
        <taxon>Coccidioides</taxon>
    </lineage>
</organism>
<keyword evidence="2" id="KW-1185">Reference proteome</keyword>
<protein>
    <submittedName>
        <fullName evidence="1">Predicted protein</fullName>
    </submittedName>
</protein>
<gene>
    <name evidence="1" type="ORF">CPSG_09298</name>
</gene>
<dbReference type="Proteomes" id="UP000002497">
    <property type="component" value="Unassembled WGS sequence"/>
</dbReference>
<evidence type="ECO:0000313" key="1">
    <source>
        <dbReference type="EMBL" id="EFW14224.1"/>
    </source>
</evidence>
<dbReference type="HOGENOM" id="CLU_2223040_0_0_1"/>